<feature type="transmembrane region" description="Helical" evidence="1">
    <location>
        <begin position="12"/>
        <end position="34"/>
    </location>
</feature>
<dbReference type="EMBL" id="QEKQ01000009">
    <property type="protein sequence ID" value="PVY70321.1"/>
    <property type="molecule type" value="Genomic_DNA"/>
</dbReference>
<comment type="caution">
    <text evidence="2">The sequence shown here is derived from an EMBL/GenBank/DDBJ whole genome shotgun (WGS) entry which is preliminary data.</text>
</comment>
<dbReference type="PROSITE" id="PS00409">
    <property type="entry name" value="PROKAR_NTER_METHYL"/>
    <property type="match status" value="1"/>
</dbReference>
<name>A0A2U1CTZ7_9GAMM</name>
<evidence type="ECO:0000256" key="1">
    <source>
        <dbReference type="SAM" id="Phobius"/>
    </source>
</evidence>
<organism evidence="2 3">
    <name type="scientific">Tamilnaduibacter salinus</name>
    <dbReference type="NCBI Taxonomy" id="1484056"/>
    <lineage>
        <taxon>Bacteria</taxon>
        <taxon>Pseudomonadati</taxon>
        <taxon>Pseudomonadota</taxon>
        <taxon>Gammaproteobacteria</taxon>
        <taxon>Pseudomonadales</taxon>
        <taxon>Marinobacteraceae</taxon>
        <taxon>Tamilnaduibacter</taxon>
    </lineage>
</organism>
<dbReference type="OrthoDB" id="5593857at2"/>
<dbReference type="AlphaFoldDB" id="A0A2U1CTZ7"/>
<keyword evidence="1" id="KW-0472">Membrane</keyword>
<reference evidence="2 3" key="1">
    <citation type="submission" date="2018-04" db="EMBL/GenBank/DDBJ databases">
        <title>Genomic Encyclopedia of Type Strains, Phase IV (KMG-IV): sequencing the most valuable type-strain genomes for metagenomic binning, comparative biology and taxonomic classification.</title>
        <authorList>
            <person name="Goeker M."/>
        </authorList>
    </citation>
    <scope>NUCLEOTIDE SEQUENCE [LARGE SCALE GENOMIC DNA]</scope>
    <source>
        <strain evidence="2 3">DSM 28688</strain>
    </source>
</reference>
<keyword evidence="1" id="KW-1133">Transmembrane helix</keyword>
<dbReference type="RefSeq" id="WP_116919645.1">
    <property type="nucleotide sequence ID" value="NZ_QEKQ01000009.1"/>
</dbReference>
<dbReference type="Pfam" id="PF07963">
    <property type="entry name" value="N_methyl"/>
    <property type="match status" value="1"/>
</dbReference>
<dbReference type="NCBIfam" id="TIGR02532">
    <property type="entry name" value="IV_pilin_GFxxxE"/>
    <property type="match status" value="1"/>
</dbReference>
<evidence type="ECO:0000313" key="3">
    <source>
        <dbReference type="Proteomes" id="UP000245887"/>
    </source>
</evidence>
<sequence>MNQRGVTLVELVMTIVIISLGVAGVVSAFALIGGRSADPLFQTRSVALSQLYMDEIMGQRYAEGTPVGGVPKANGCAINTEEGSRDDYDDVDDYNAIDNQAPADAEGTALNGYDGFRVSIRVECAGGDVGLPGDDAKRIRLTVTAPADQRFVFSAYRANF</sequence>
<keyword evidence="1" id="KW-0812">Transmembrane</keyword>
<dbReference type="InterPro" id="IPR012902">
    <property type="entry name" value="N_methyl_site"/>
</dbReference>
<gene>
    <name evidence="2" type="ORF">C8D92_10973</name>
</gene>
<evidence type="ECO:0000313" key="2">
    <source>
        <dbReference type="EMBL" id="PVY70321.1"/>
    </source>
</evidence>
<accession>A0A2U1CTZ7</accession>
<proteinExistence type="predicted"/>
<protein>
    <submittedName>
        <fullName evidence="2">MSHA pilin protein MshD</fullName>
    </submittedName>
</protein>
<dbReference type="Proteomes" id="UP000245887">
    <property type="component" value="Unassembled WGS sequence"/>
</dbReference>